<proteinExistence type="predicted"/>
<dbReference type="EMBL" id="JAQNDL010000001">
    <property type="protein sequence ID" value="MDC0717341.1"/>
    <property type="molecule type" value="Genomic_DNA"/>
</dbReference>
<feature type="domain" description="Phosphatidate phosphatase APP1 catalytic" evidence="2">
    <location>
        <begin position="193"/>
        <end position="342"/>
    </location>
</feature>
<name>A0ABT5DUN9_9BACT</name>
<evidence type="ECO:0000313" key="3">
    <source>
        <dbReference type="EMBL" id="MDC0717341.1"/>
    </source>
</evidence>
<dbReference type="PANTHER" id="PTHR28208">
    <property type="entry name" value="PHOSPHATIDATE PHOSPHATASE APP1"/>
    <property type="match status" value="1"/>
</dbReference>
<dbReference type="RefSeq" id="WP_272085828.1">
    <property type="nucleotide sequence ID" value="NZ_JAQNDL010000001.1"/>
</dbReference>
<dbReference type="Proteomes" id="UP001221686">
    <property type="component" value="Unassembled WGS sequence"/>
</dbReference>
<evidence type="ECO:0000313" key="4">
    <source>
        <dbReference type="Proteomes" id="UP001221686"/>
    </source>
</evidence>
<gene>
    <name evidence="3" type="ORF">POL25_10585</name>
</gene>
<reference evidence="3 4" key="1">
    <citation type="submission" date="2022-11" db="EMBL/GenBank/DDBJ databases">
        <title>Minimal conservation of predation-associated metabolite biosynthetic gene clusters underscores biosynthetic potential of Myxococcota including descriptions for ten novel species: Archangium lansinium sp. nov., Myxococcus landrumus sp. nov., Nannocystis bai.</title>
        <authorList>
            <person name="Ahearne A."/>
            <person name="Stevens C."/>
            <person name="Dowd S."/>
        </authorList>
    </citation>
    <scope>NUCLEOTIDE SEQUENCE [LARGE SCALE GENOMIC DNA]</scope>
    <source>
        <strain evidence="3 4">BB15-2</strain>
    </source>
</reference>
<comment type="caution">
    <text evidence="3">The sequence shown here is derived from an EMBL/GenBank/DDBJ whole genome shotgun (WGS) entry which is preliminary data.</text>
</comment>
<dbReference type="InterPro" id="IPR019236">
    <property type="entry name" value="APP1_cat"/>
</dbReference>
<feature type="region of interest" description="Disordered" evidence="1">
    <location>
        <begin position="25"/>
        <end position="45"/>
    </location>
</feature>
<evidence type="ECO:0000256" key="1">
    <source>
        <dbReference type="SAM" id="MobiDB-lite"/>
    </source>
</evidence>
<evidence type="ECO:0000259" key="2">
    <source>
        <dbReference type="Pfam" id="PF09949"/>
    </source>
</evidence>
<feature type="compositionally biased region" description="Pro residues" evidence="1">
    <location>
        <begin position="28"/>
        <end position="41"/>
    </location>
</feature>
<organism evidence="3 4">
    <name type="scientific">Nannocystis bainbridge</name>
    <dbReference type="NCBI Taxonomy" id="2995303"/>
    <lineage>
        <taxon>Bacteria</taxon>
        <taxon>Pseudomonadati</taxon>
        <taxon>Myxococcota</taxon>
        <taxon>Polyangia</taxon>
        <taxon>Nannocystales</taxon>
        <taxon>Nannocystaceae</taxon>
        <taxon>Nannocystis</taxon>
    </lineage>
</organism>
<dbReference type="PANTHER" id="PTHR28208:SF1">
    <property type="entry name" value="FILAMENT ORGANIZATION PROTEIN APP1-LIKE, PUTATIVE (AFU_ORTHOLOGUE AFUA_1G06650)-RELATED"/>
    <property type="match status" value="1"/>
</dbReference>
<protein>
    <submittedName>
        <fullName evidence="3">App1 family protein</fullName>
    </submittedName>
</protein>
<keyword evidence="4" id="KW-1185">Reference proteome</keyword>
<accession>A0ABT5DUN9</accession>
<dbReference type="Pfam" id="PF09949">
    <property type="entry name" value="APP1_cat"/>
    <property type="match status" value="1"/>
</dbReference>
<dbReference type="InterPro" id="IPR052935">
    <property type="entry name" value="Mg2+_PAP"/>
</dbReference>
<sequence>MSHPPSSLVRPVLAAILACAPACDRAPEPTPAPPPPPPSPPATAVQPVGVSNLKTDEDLRLLPALAVRDGDGWRVDLRVWVFEPEADSWRRGAAVEALATALELPPGSAASEVFRKRARTFLVDNESGKRVVVQIGGKVHPLAVTGANGHSVTELRLADADLPAPLNAVTAVLQPGDARSFVGTIVRLDPAGISVVSDVDDTIKLSDVRDKQRLLERTFLKEFEAVPAMAATYQRWASAGASFHYLSASPWQLHDALREFTDAAGFPAGSAHLKLFRAKDASFFALFQDPQAYKAPLLRQLLTGAPGRRFVLVGDSGELDPEVYGAAYREFPDQVVAIYIRDVTDEAREAPRYRTAFEGVPAARWQIFDDPAELPPTLP</sequence>